<dbReference type="SUPFAM" id="SSF53335">
    <property type="entry name" value="S-adenosyl-L-methionine-dependent methyltransferases"/>
    <property type="match status" value="1"/>
</dbReference>
<dbReference type="AlphaFoldDB" id="A0A0R0M0E2"/>
<evidence type="ECO:0000256" key="9">
    <source>
        <dbReference type="HAMAP-Rule" id="MF_03055"/>
    </source>
</evidence>
<keyword evidence="4 9" id="KW-0808">Transferase</keyword>
<comment type="similarity">
    <text evidence="9">Belongs to the class I-like SAM-binding methyltransferase superfamily. TrmB family.</text>
</comment>
<dbReference type="Pfam" id="PF02390">
    <property type="entry name" value="Methyltransf_4"/>
    <property type="match status" value="1"/>
</dbReference>
<evidence type="ECO:0000256" key="3">
    <source>
        <dbReference type="ARBA" id="ARBA00022603"/>
    </source>
</evidence>
<evidence type="ECO:0000256" key="6">
    <source>
        <dbReference type="ARBA" id="ARBA00022694"/>
    </source>
</evidence>
<keyword evidence="6 9" id="KW-0819">tRNA processing</keyword>
<accession>A0A0R0M0E2</accession>
<feature type="active site" evidence="9">
    <location>
        <position position="157"/>
    </location>
</feature>
<dbReference type="PROSITE" id="PS51625">
    <property type="entry name" value="SAM_MT_TRMB"/>
    <property type="match status" value="1"/>
</dbReference>
<evidence type="ECO:0000313" key="10">
    <source>
        <dbReference type="EMBL" id="KRH95021.1"/>
    </source>
</evidence>
<organism evidence="10 11">
    <name type="scientific">Pseudoloma neurophilia</name>
    <dbReference type="NCBI Taxonomy" id="146866"/>
    <lineage>
        <taxon>Eukaryota</taxon>
        <taxon>Fungi</taxon>
        <taxon>Fungi incertae sedis</taxon>
        <taxon>Microsporidia</taxon>
        <taxon>Pseudoloma</taxon>
    </lineage>
</organism>
<gene>
    <name evidence="9" type="primary">TRM8</name>
    <name evidence="10" type="ORF">M153_6500024225</name>
</gene>
<comment type="function">
    <text evidence="9">Catalyzes the formation of N(7)-methylguanine at position 46 (m7G46) in tRNA.</text>
</comment>
<keyword evidence="8 9" id="KW-0539">Nucleus</keyword>
<evidence type="ECO:0000256" key="4">
    <source>
        <dbReference type="ARBA" id="ARBA00022679"/>
    </source>
</evidence>
<keyword evidence="5 9" id="KW-0949">S-adenosyl-L-methionine</keyword>
<keyword evidence="2 9" id="KW-0820">tRNA-binding</keyword>
<dbReference type="UniPathway" id="UPA00989"/>
<evidence type="ECO:0000313" key="11">
    <source>
        <dbReference type="Proteomes" id="UP000051530"/>
    </source>
</evidence>
<dbReference type="PANTHER" id="PTHR23417">
    <property type="entry name" value="3-DEOXY-D-MANNO-OCTULOSONIC-ACID TRANSFERASE/TRNA GUANINE-N 7 - -METHYLTRANSFERASE"/>
    <property type="match status" value="1"/>
</dbReference>
<dbReference type="OrthoDB" id="47276at2759"/>
<keyword evidence="7 9" id="KW-0694">RNA-binding</keyword>
<comment type="subcellular location">
    <subcellularLocation>
        <location evidence="9">Nucleus</location>
    </subcellularLocation>
</comment>
<dbReference type="PANTHER" id="PTHR23417:SF16">
    <property type="entry name" value="TRNA (GUANINE-N(7)-)-METHYLTRANSFERASE"/>
    <property type="match status" value="1"/>
</dbReference>
<reference evidence="10 11" key="1">
    <citation type="submission" date="2015-07" db="EMBL/GenBank/DDBJ databases">
        <title>The genome of Pseudoloma neurophilia, a relevant intracellular parasite of the zebrafish.</title>
        <authorList>
            <person name="Ndikumana S."/>
            <person name="Pelin A."/>
            <person name="Sanders J."/>
            <person name="Corradi N."/>
        </authorList>
    </citation>
    <scope>NUCLEOTIDE SEQUENCE [LARGE SCALE GENOMIC DNA]</scope>
    <source>
        <strain evidence="10 11">MK1</strain>
    </source>
</reference>
<dbReference type="InterPro" id="IPR003358">
    <property type="entry name" value="tRNA_(Gua-N-7)_MeTrfase_Trmb"/>
</dbReference>
<dbReference type="GO" id="GO:0000049">
    <property type="term" value="F:tRNA binding"/>
    <property type="evidence" value="ECO:0007669"/>
    <property type="project" value="UniProtKB-UniRule"/>
</dbReference>
<dbReference type="InterPro" id="IPR025763">
    <property type="entry name" value="Trm8_euk"/>
</dbReference>
<feature type="binding site" evidence="9">
    <location>
        <position position="154"/>
    </location>
    <ligand>
        <name>S-adenosyl-L-methionine</name>
        <dbReference type="ChEBI" id="CHEBI:59789"/>
    </ligand>
</feature>
<evidence type="ECO:0000256" key="7">
    <source>
        <dbReference type="ARBA" id="ARBA00022884"/>
    </source>
</evidence>
<keyword evidence="11" id="KW-1185">Reference proteome</keyword>
<feature type="binding site" evidence="9">
    <location>
        <position position="58"/>
    </location>
    <ligand>
        <name>S-adenosyl-L-methionine</name>
        <dbReference type="ChEBI" id="CHEBI:59789"/>
    </ligand>
</feature>
<sequence length="252" mass="30188">MLDKQQSEINNKRQTYLLVKNPKKRDFRQHAHVNPYKQNEKFIPDDFVRPAADFVDIGCGYGKFLIRLGLKYPEKIIYGMEIREKVKEFVAKKILFLRQNPTESNLLEYRINSSNQIIENSKQILKNIDIFSTNAMLFFPHFFNKRSLEKIFILFPDPHFKKRKQKVRMVTRVTVPYFEYVLKENGRIYISTDVEDLFIEMVKDMEWMFDRLNQEESEKDPLFMMIGRDTDESTRAGARVEKIHRGIFIKKN</sequence>
<feature type="binding site" evidence="9">
    <location>
        <begin position="134"/>
        <end position="135"/>
    </location>
    <ligand>
        <name>S-adenosyl-L-methionine</name>
        <dbReference type="ChEBI" id="CHEBI:59789"/>
    </ligand>
</feature>
<comment type="pathway">
    <text evidence="9">tRNA modification; N(7)-methylguanine-tRNA biosynthesis.</text>
</comment>
<dbReference type="GO" id="GO:0008176">
    <property type="term" value="F:tRNA (guanine(46)-N7)-methyltransferase activity"/>
    <property type="evidence" value="ECO:0007669"/>
    <property type="project" value="UniProtKB-UniRule"/>
</dbReference>
<evidence type="ECO:0000256" key="8">
    <source>
        <dbReference type="ARBA" id="ARBA00023242"/>
    </source>
</evidence>
<dbReference type="VEuPathDB" id="MicrosporidiaDB:M153_6500024225"/>
<feature type="binding site" evidence="9">
    <location>
        <begin position="81"/>
        <end position="82"/>
    </location>
    <ligand>
        <name>S-adenosyl-L-methionine</name>
        <dbReference type="ChEBI" id="CHEBI:59789"/>
    </ligand>
</feature>
<comment type="subunit">
    <text evidence="9">Forms a complex with TRM82.</text>
</comment>
<dbReference type="Proteomes" id="UP000051530">
    <property type="component" value="Unassembled WGS sequence"/>
</dbReference>
<evidence type="ECO:0000256" key="5">
    <source>
        <dbReference type="ARBA" id="ARBA00022691"/>
    </source>
</evidence>
<dbReference type="GO" id="GO:0005634">
    <property type="term" value="C:nucleus"/>
    <property type="evidence" value="ECO:0007669"/>
    <property type="project" value="UniProtKB-SubCell"/>
</dbReference>
<keyword evidence="3 9" id="KW-0489">Methyltransferase</keyword>
<dbReference type="GO" id="GO:0043527">
    <property type="term" value="C:tRNA methyltransferase complex"/>
    <property type="evidence" value="ECO:0007669"/>
    <property type="project" value="TreeGrafter"/>
</dbReference>
<dbReference type="EC" id="2.1.1.33" evidence="9"/>
<evidence type="ECO:0000256" key="2">
    <source>
        <dbReference type="ARBA" id="ARBA00022555"/>
    </source>
</evidence>
<protein>
    <recommendedName>
        <fullName evidence="9">tRNA (guanine-N(7)-)-methyltransferase</fullName>
        <ecNumber evidence="9">2.1.1.33</ecNumber>
    </recommendedName>
    <alternativeName>
        <fullName evidence="9">Transfer RNA methyltransferase 8</fullName>
    </alternativeName>
    <alternativeName>
        <fullName evidence="9">tRNA (guanine(46)-N(7))-methyltransferase</fullName>
    </alternativeName>
    <alternativeName>
        <fullName evidence="9">tRNA(m7G46)-methyltransferase</fullName>
    </alternativeName>
</protein>
<evidence type="ECO:0000256" key="1">
    <source>
        <dbReference type="ARBA" id="ARBA00000142"/>
    </source>
</evidence>
<dbReference type="InterPro" id="IPR029063">
    <property type="entry name" value="SAM-dependent_MTases_sf"/>
</dbReference>
<name>A0A0R0M0E2_9MICR</name>
<feature type="binding site" evidence="9">
    <location>
        <begin position="230"/>
        <end position="232"/>
    </location>
    <ligand>
        <name>S-adenosyl-L-methionine</name>
        <dbReference type="ChEBI" id="CHEBI:59789"/>
    </ligand>
</feature>
<dbReference type="Gene3D" id="3.40.50.150">
    <property type="entry name" value="Vaccinia Virus protein VP39"/>
    <property type="match status" value="1"/>
</dbReference>
<dbReference type="EMBL" id="LGUB01000010">
    <property type="protein sequence ID" value="KRH95021.1"/>
    <property type="molecule type" value="Genomic_DNA"/>
</dbReference>
<comment type="catalytic activity">
    <reaction evidence="1 9">
        <text>guanosine(46) in tRNA + S-adenosyl-L-methionine = N(7)-methylguanosine(46) in tRNA + S-adenosyl-L-homocysteine</text>
        <dbReference type="Rhea" id="RHEA:42708"/>
        <dbReference type="Rhea" id="RHEA-COMP:10188"/>
        <dbReference type="Rhea" id="RHEA-COMP:10189"/>
        <dbReference type="ChEBI" id="CHEBI:57856"/>
        <dbReference type="ChEBI" id="CHEBI:59789"/>
        <dbReference type="ChEBI" id="CHEBI:74269"/>
        <dbReference type="ChEBI" id="CHEBI:74480"/>
        <dbReference type="EC" id="2.1.1.33"/>
    </reaction>
</comment>
<proteinExistence type="inferred from homology"/>
<comment type="caution">
    <text evidence="10">The sequence shown here is derived from an EMBL/GenBank/DDBJ whole genome shotgun (WGS) entry which is preliminary data.</text>
</comment>
<dbReference type="HAMAP" id="MF_03055">
    <property type="entry name" value="tRNA_methyltr_TrmB_euk"/>
    <property type="match status" value="1"/>
</dbReference>